<evidence type="ECO:0000256" key="4">
    <source>
        <dbReference type="RuleBase" id="RU003939"/>
    </source>
</evidence>
<dbReference type="CDD" id="cd13832">
    <property type="entry name" value="IHF"/>
    <property type="match status" value="1"/>
</dbReference>
<evidence type="ECO:0000256" key="2">
    <source>
        <dbReference type="ARBA" id="ARBA00023067"/>
    </source>
</evidence>
<accession>A0A161L9T2</accession>
<dbReference type="EMBL" id="BDCR01000004">
    <property type="protein sequence ID" value="GAT64344.1"/>
    <property type="molecule type" value="Genomic_DNA"/>
</dbReference>
<dbReference type="GO" id="GO:0030261">
    <property type="term" value="P:chromosome condensation"/>
    <property type="evidence" value="ECO:0007669"/>
    <property type="project" value="UniProtKB-KW"/>
</dbReference>
<dbReference type="GO" id="GO:0005829">
    <property type="term" value="C:cytosol"/>
    <property type="evidence" value="ECO:0007669"/>
    <property type="project" value="TreeGrafter"/>
</dbReference>
<dbReference type="InterPro" id="IPR000119">
    <property type="entry name" value="Hist_DNA-bd"/>
</dbReference>
<dbReference type="SMART" id="SM00411">
    <property type="entry name" value="BHL"/>
    <property type="match status" value="1"/>
</dbReference>
<comment type="similarity">
    <text evidence="1 4">Belongs to the bacterial histone-like protein family.</text>
</comment>
<dbReference type="Proteomes" id="UP000076586">
    <property type="component" value="Unassembled WGS sequence"/>
</dbReference>
<evidence type="ECO:0000256" key="1">
    <source>
        <dbReference type="ARBA" id="ARBA00010529"/>
    </source>
</evidence>
<keyword evidence="3 5" id="KW-0238">DNA-binding</keyword>
<reference evidence="6" key="1">
    <citation type="submission" date="2016-04" db="EMBL/GenBank/DDBJ databases">
        <title>Draft genome sequence of Paludibacter jiangxiensis strain NM7.</title>
        <authorList>
            <person name="Qiu Y."/>
            <person name="Matsuura N."/>
            <person name="Ohashi A."/>
            <person name="Tourlousse M.D."/>
            <person name="Sekiguchi Y."/>
        </authorList>
    </citation>
    <scope>NUCLEOTIDE SEQUENCE [LARGE SCALE GENOMIC DNA]</scope>
    <source>
        <strain evidence="6">NM7</strain>
    </source>
</reference>
<evidence type="ECO:0000256" key="3">
    <source>
        <dbReference type="ARBA" id="ARBA00023125"/>
    </source>
</evidence>
<dbReference type="PANTHER" id="PTHR33175">
    <property type="entry name" value="DNA-BINDING PROTEIN HU"/>
    <property type="match status" value="1"/>
</dbReference>
<dbReference type="SUPFAM" id="SSF47729">
    <property type="entry name" value="IHF-like DNA-binding proteins"/>
    <property type="match status" value="1"/>
</dbReference>
<dbReference type="Pfam" id="PF00216">
    <property type="entry name" value="Bac_DNA_binding"/>
    <property type="match status" value="1"/>
</dbReference>
<keyword evidence="2" id="KW-0226">DNA condensation</keyword>
<protein>
    <submittedName>
        <fullName evidence="5">DNA-binding protein HU-beta</fullName>
    </submittedName>
</protein>
<name>A0A161L9T2_9BACT</name>
<reference evidence="6" key="2">
    <citation type="journal article" date="2017" name="Genome Announc.">
        <title>Draft genome sequence of Paludibacter jiangxiensis NM7(T), a propionate-producing fermentative bacterium.</title>
        <authorList>
            <person name="Qiu Y.-L."/>
            <person name="Tourlousse D.M."/>
            <person name="Matsuura N."/>
            <person name="Ohashi A."/>
            <person name="Sekiguchi Y."/>
        </authorList>
    </citation>
    <scope>NUCLEOTIDE SEQUENCE [LARGE SCALE GENOMIC DNA]</scope>
    <source>
        <strain evidence="6">NM7</strain>
    </source>
</reference>
<dbReference type="GO" id="GO:0003677">
    <property type="term" value="F:DNA binding"/>
    <property type="evidence" value="ECO:0007669"/>
    <property type="project" value="UniProtKB-KW"/>
</dbReference>
<dbReference type="AlphaFoldDB" id="A0A161L9T2"/>
<gene>
    <name evidence="5" type="ORF">PJIAN_4894</name>
</gene>
<comment type="caution">
    <text evidence="5">The sequence shown here is derived from an EMBL/GenBank/DDBJ whole genome shotgun (WGS) entry which is preliminary data.</text>
</comment>
<dbReference type="GO" id="GO:0030527">
    <property type="term" value="F:structural constituent of chromatin"/>
    <property type="evidence" value="ECO:0007669"/>
    <property type="project" value="InterPro"/>
</dbReference>
<dbReference type="STRING" id="681398.PJIAN_4894"/>
<dbReference type="PANTHER" id="PTHR33175:SF3">
    <property type="entry name" value="DNA-BINDING PROTEIN HU-BETA"/>
    <property type="match status" value="1"/>
</dbReference>
<proteinExistence type="inferred from homology"/>
<evidence type="ECO:0000313" key="6">
    <source>
        <dbReference type="Proteomes" id="UP000076586"/>
    </source>
</evidence>
<dbReference type="InterPro" id="IPR010992">
    <property type="entry name" value="IHF-like_DNA-bd_dom_sf"/>
</dbReference>
<evidence type="ECO:0000313" key="5">
    <source>
        <dbReference type="EMBL" id="GAT64344.1"/>
    </source>
</evidence>
<keyword evidence="6" id="KW-1185">Reference proteome</keyword>
<sequence>MTITTCLVKFQIHSKMNNKELITELARSLDLPKEKISALLDATAKAMAEELSKGNSVNMQGFGVFESRRKDERVSVNPRTKIRTLIPPKQVVVFKPSNSLKDKVKQSNLHE</sequence>
<dbReference type="Gene3D" id="4.10.520.10">
    <property type="entry name" value="IHF-like DNA-binding proteins"/>
    <property type="match status" value="1"/>
</dbReference>
<dbReference type="PRINTS" id="PR01727">
    <property type="entry name" value="DNABINDINGHU"/>
</dbReference>
<organism evidence="5 6">
    <name type="scientific">Paludibacter jiangxiensis</name>
    <dbReference type="NCBI Taxonomy" id="681398"/>
    <lineage>
        <taxon>Bacteria</taxon>
        <taxon>Pseudomonadati</taxon>
        <taxon>Bacteroidota</taxon>
        <taxon>Bacteroidia</taxon>
        <taxon>Bacteroidales</taxon>
        <taxon>Paludibacteraceae</taxon>
        <taxon>Paludibacter</taxon>
    </lineage>
</organism>